<gene>
    <name evidence="10" type="ORF">CP985_12980</name>
</gene>
<feature type="modified residue" description="4-aspartylphosphate" evidence="6">
    <location>
        <position position="55"/>
    </location>
</feature>
<organism evidence="10 11">
    <name type="scientific">Malaciobacter mytili LMG 24559</name>
    <dbReference type="NCBI Taxonomy" id="1032238"/>
    <lineage>
        <taxon>Bacteria</taxon>
        <taxon>Pseudomonadati</taxon>
        <taxon>Campylobacterota</taxon>
        <taxon>Epsilonproteobacteria</taxon>
        <taxon>Campylobacterales</taxon>
        <taxon>Arcobacteraceae</taxon>
        <taxon>Malaciobacter</taxon>
    </lineage>
</organism>
<dbReference type="InterPro" id="IPR001867">
    <property type="entry name" value="OmpR/PhoB-type_DNA-bd"/>
</dbReference>
<dbReference type="GO" id="GO:0000156">
    <property type="term" value="F:phosphorelay response regulator activity"/>
    <property type="evidence" value="ECO:0007669"/>
    <property type="project" value="TreeGrafter"/>
</dbReference>
<keyword evidence="4 7" id="KW-0238">DNA-binding</keyword>
<keyword evidence="5" id="KW-0804">Transcription</keyword>
<dbReference type="InterPro" id="IPR001789">
    <property type="entry name" value="Sig_transdc_resp-reg_receiver"/>
</dbReference>
<dbReference type="SMART" id="SM00862">
    <property type="entry name" value="Trans_reg_C"/>
    <property type="match status" value="1"/>
</dbReference>
<evidence type="ECO:0000256" key="6">
    <source>
        <dbReference type="PROSITE-ProRule" id="PRU00169"/>
    </source>
</evidence>
<evidence type="ECO:0000256" key="3">
    <source>
        <dbReference type="ARBA" id="ARBA00023015"/>
    </source>
</evidence>
<dbReference type="Pfam" id="PF00072">
    <property type="entry name" value="Response_reg"/>
    <property type="match status" value="1"/>
</dbReference>
<dbReference type="SMART" id="SM00448">
    <property type="entry name" value="REC"/>
    <property type="match status" value="1"/>
</dbReference>
<dbReference type="InterPro" id="IPR016032">
    <property type="entry name" value="Sig_transdc_resp-reg_C-effctor"/>
</dbReference>
<dbReference type="Pfam" id="PF00486">
    <property type="entry name" value="Trans_reg_C"/>
    <property type="match status" value="1"/>
</dbReference>
<evidence type="ECO:0000256" key="4">
    <source>
        <dbReference type="ARBA" id="ARBA00023125"/>
    </source>
</evidence>
<sequence length="222" mass="25397">MYKLKILILEDNSIVAFEIKRTVEKLGYGVTDTTSNFEEAINSMKSNPADIAIMDIDLGENSKDGIETAKEVQKIKHIPIIFLTAFSDNTTLSKAIKLDPIFYLTKPFKREDLKTNLLIAQTKIKQEKCLVKINEQFSYDLINNHLFCNEEPIKLSKQEKKLFNLLVEAKGNLVSFETIEYEVWPDGPVSNSSLRTLLYRLRIKLQADLIETIQSFGCKLKS</sequence>
<dbReference type="SUPFAM" id="SSF46894">
    <property type="entry name" value="C-terminal effector domain of the bipartite response regulators"/>
    <property type="match status" value="1"/>
</dbReference>
<dbReference type="PANTHER" id="PTHR48111">
    <property type="entry name" value="REGULATOR OF RPOS"/>
    <property type="match status" value="1"/>
</dbReference>
<dbReference type="GO" id="GO:0000976">
    <property type="term" value="F:transcription cis-regulatory region binding"/>
    <property type="evidence" value="ECO:0007669"/>
    <property type="project" value="TreeGrafter"/>
</dbReference>
<dbReference type="GO" id="GO:0006355">
    <property type="term" value="P:regulation of DNA-templated transcription"/>
    <property type="evidence" value="ECO:0007669"/>
    <property type="project" value="InterPro"/>
</dbReference>
<dbReference type="InterPro" id="IPR011006">
    <property type="entry name" value="CheY-like_superfamily"/>
</dbReference>
<dbReference type="Gene3D" id="3.40.50.2300">
    <property type="match status" value="1"/>
</dbReference>
<dbReference type="PANTHER" id="PTHR48111:SF1">
    <property type="entry name" value="TWO-COMPONENT RESPONSE REGULATOR ORR33"/>
    <property type="match status" value="1"/>
</dbReference>
<dbReference type="KEGG" id="amyt:AMYT_1997"/>
<dbReference type="RefSeq" id="WP_114842398.1">
    <property type="nucleotide sequence ID" value="NZ_CP031219.1"/>
</dbReference>
<dbReference type="Gene3D" id="1.10.10.10">
    <property type="entry name" value="Winged helix-like DNA-binding domain superfamily/Winged helix DNA-binding domain"/>
    <property type="match status" value="1"/>
</dbReference>
<evidence type="ECO:0000256" key="1">
    <source>
        <dbReference type="ARBA" id="ARBA00022553"/>
    </source>
</evidence>
<evidence type="ECO:0000313" key="10">
    <source>
        <dbReference type="EMBL" id="RXK13746.1"/>
    </source>
</evidence>
<proteinExistence type="predicted"/>
<dbReference type="PROSITE" id="PS51755">
    <property type="entry name" value="OMPR_PHOB"/>
    <property type="match status" value="1"/>
</dbReference>
<keyword evidence="11" id="KW-1185">Reference proteome</keyword>
<dbReference type="Proteomes" id="UP000290092">
    <property type="component" value="Unassembled WGS sequence"/>
</dbReference>
<dbReference type="AlphaFoldDB" id="A0AAX2AEN5"/>
<dbReference type="InterPro" id="IPR036388">
    <property type="entry name" value="WH-like_DNA-bd_sf"/>
</dbReference>
<evidence type="ECO:0000256" key="2">
    <source>
        <dbReference type="ARBA" id="ARBA00023012"/>
    </source>
</evidence>
<dbReference type="CDD" id="cd17534">
    <property type="entry name" value="REC_DC-like"/>
    <property type="match status" value="1"/>
</dbReference>
<dbReference type="SUPFAM" id="SSF52172">
    <property type="entry name" value="CheY-like"/>
    <property type="match status" value="1"/>
</dbReference>
<evidence type="ECO:0000313" key="11">
    <source>
        <dbReference type="Proteomes" id="UP000290092"/>
    </source>
</evidence>
<keyword evidence="1 6" id="KW-0597">Phosphoprotein</keyword>
<dbReference type="EMBL" id="NXID01000056">
    <property type="protein sequence ID" value="RXK13746.1"/>
    <property type="molecule type" value="Genomic_DNA"/>
</dbReference>
<evidence type="ECO:0000259" key="8">
    <source>
        <dbReference type="PROSITE" id="PS50110"/>
    </source>
</evidence>
<evidence type="ECO:0000256" key="5">
    <source>
        <dbReference type="ARBA" id="ARBA00023163"/>
    </source>
</evidence>
<feature type="DNA-binding region" description="OmpR/PhoB-type" evidence="7">
    <location>
        <begin position="128"/>
        <end position="222"/>
    </location>
</feature>
<name>A0AAX2AEN5_9BACT</name>
<evidence type="ECO:0000259" key="9">
    <source>
        <dbReference type="PROSITE" id="PS51755"/>
    </source>
</evidence>
<dbReference type="GO" id="GO:0032993">
    <property type="term" value="C:protein-DNA complex"/>
    <property type="evidence" value="ECO:0007669"/>
    <property type="project" value="TreeGrafter"/>
</dbReference>
<feature type="domain" description="Response regulatory" evidence="8">
    <location>
        <begin position="5"/>
        <end position="121"/>
    </location>
</feature>
<dbReference type="InterPro" id="IPR039420">
    <property type="entry name" value="WalR-like"/>
</dbReference>
<dbReference type="PROSITE" id="PS50110">
    <property type="entry name" value="RESPONSE_REGULATORY"/>
    <property type="match status" value="1"/>
</dbReference>
<dbReference type="GO" id="GO:0005829">
    <property type="term" value="C:cytosol"/>
    <property type="evidence" value="ECO:0007669"/>
    <property type="project" value="TreeGrafter"/>
</dbReference>
<keyword evidence="3" id="KW-0805">Transcription regulation</keyword>
<evidence type="ECO:0000256" key="7">
    <source>
        <dbReference type="PROSITE-ProRule" id="PRU01091"/>
    </source>
</evidence>
<keyword evidence="2" id="KW-0902">Two-component regulatory system</keyword>
<accession>A0AAX2AEN5</accession>
<reference evidence="10 11" key="1">
    <citation type="submission" date="2017-09" db="EMBL/GenBank/DDBJ databases">
        <title>Genomics of the genus Arcobacter.</title>
        <authorList>
            <person name="Perez-Cataluna A."/>
            <person name="Figueras M.J."/>
            <person name="Salas-Masso N."/>
        </authorList>
    </citation>
    <scope>NUCLEOTIDE SEQUENCE [LARGE SCALE GENOMIC DNA]</scope>
    <source>
        <strain evidence="10 11">CECT 7386</strain>
    </source>
</reference>
<comment type="caution">
    <text evidence="10">The sequence shown here is derived from an EMBL/GenBank/DDBJ whole genome shotgun (WGS) entry which is preliminary data.</text>
</comment>
<protein>
    <submittedName>
        <fullName evidence="10">DNA-binding response regulator</fullName>
    </submittedName>
</protein>
<dbReference type="CDD" id="cd00383">
    <property type="entry name" value="trans_reg_C"/>
    <property type="match status" value="1"/>
</dbReference>
<feature type="domain" description="OmpR/PhoB-type" evidence="9">
    <location>
        <begin position="128"/>
        <end position="222"/>
    </location>
</feature>